<gene>
    <name evidence="2" type="ORF">QO001_005962</name>
</gene>
<dbReference type="AlphaFoldDB" id="A0AAJ1TYE3"/>
<sequence>MNDIAQRAESTAATPDLWQSIPLECILGAVTVVLAAGLKLAGLLP</sequence>
<feature type="transmembrane region" description="Helical" evidence="1">
    <location>
        <begin position="20"/>
        <end position="41"/>
    </location>
</feature>
<proteinExistence type="predicted"/>
<name>A0AAJ1TYE3_9HYPH</name>
<dbReference type="Proteomes" id="UP001223420">
    <property type="component" value="Unassembled WGS sequence"/>
</dbReference>
<keyword evidence="1" id="KW-1133">Transmembrane helix</keyword>
<protein>
    <submittedName>
        <fullName evidence="2">Uncharacterized protein</fullName>
    </submittedName>
</protein>
<dbReference type="RefSeq" id="WP_163006172.1">
    <property type="nucleotide sequence ID" value="NZ_CP033231.1"/>
</dbReference>
<organism evidence="2 3">
    <name type="scientific">Methylobacterium brachiatum</name>
    <dbReference type="NCBI Taxonomy" id="269660"/>
    <lineage>
        <taxon>Bacteria</taxon>
        <taxon>Pseudomonadati</taxon>
        <taxon>Pseudomonadota</taxon>
        <taxon>Alphaproteobacteria</taxon>
        <taxon>Hyphomicrobiales</taxon>
        <taxon>Methylobacteriaceae</taxon>
        <taxon>Methylobacterium</taxon>
    </lineage>
</organism>
<reference evidence="2" key="1">
    <citation type="submission" date="2023-07" db="EMBL/GenBank/DDBJ databases">
        <title>Genomic Encyclopedia of Type Strains, Phase IV (KMG-IV): sequencing the most valuable type-strain genomes for metagenomic binning, comparative biology and taxonomic classification.</title>
        <authorList>
            <person name="Goeker M."/>
        </authorList>
    </citation>
    <scope>NUCLEOTIDE SEQUENCE</scope>
    <source>
        <strain evidence="2">DSM 19569</strain>
    </source>
</reference>
<comment type="caution">
    <text evidence="2">The sequence shown here is derived from an EMBL/GenBank/DDBJ whole genome shotgun (WGS) entry which is preliminary data.</text>
</comment>
<evidence type="ECO:0000313" key="2">
    <source>
        <dbReference type="EMBL" id="MDQ0547009.1"/>
    </source>
</evidence>
<accession>A0AAJ1TYE3</accession>
<evidence type="ECO:0000313" key="3">
    <source>
        <dbReference type="Proteomes" id="UP001223420"/>
    </source>
</evidence>
<keyword evidence="1" id="KW-0472">Membrane</keyword>
<keyword evidence="1" id="KW-0812">Transmembrane</keyword>
<dbReference type="EMBL" id="JAUSWL010000020">
    <property type="protein sequence ID" value="MDQ0547009.1"/>
    <property type="molecule type" value="Genomic_DNA"/>
</dbReference>
<evidence type="ECO:0000256" key="1">
    <source>
        <dbReference type="SAM" id="Phobius"/>
    </source>
</evidence>